<dbReference type="Proteomes" id="UP001163324">
    <property type="component" value="Chromosome 1"/>
</dbReference>
<organism evidence="1 2">
    <name type="scientific">Trichothecium roseum</name>
    <dbReference type="NCBI Taxonomy" id="47278"/>
    <lineage>
        <taxon>Eukaryota</taxon>
        <taxon>Fungi</taxon>
        <taxon>Dikarya</taxon>
        <taxon>Ascomycota</taxon>
        <taxon>Pezizomycotina</taxon>
        <taxon>Sordariomycetes</taxon>
        <taxon>Hypocreomycetidae</taxon>
        <taxon>Hypocreales</taxon>
        <taxon>Hypocreales incertae sedis</taxon>
        <taxon>Trichothecium</taxon>
    </lineage>
</organism>
<comment type="caution">
    <text evidence="1">The sequence shown here is derived from an EMBL/GenBank/DDBJ whole genome shotgun (WGS) entry which is preliminary data.</text>
</comment>
<proteinExistence type="predicted"/>
<protein>
    <submittedName>
        <fullName evidence="1">Uncharacterized protein</fullName>
    </submittedName>
</protein>
<gene>
    <name evidence="1" type="ORF">N3K66_000957</name>
</gene>
<name>A0ACC0VF88_9HYPO</name>
<accession>A0ACC0VF88</accession>
<sequence>MTATTTPHALFSADLISPQVQAALPDGYVLRALRRTDFSSGFLECLRVLTTVGDVDEGSFEEQYDAMARQGGYYIIAIEDMSRQENSVVATGALIVERKFIHSLGAVGHIEDIAVAKDQQGKKLGLRLIQALDFIAEKVGCYKSILDCSETNEGFYVKCGFRKAGLQMAHYYEGSKAKSS</sequence>
<evidence type="ECO:0000313" key="2">
    <source>
        <dbReference type="Proteomes" id="UP001163324"/>
    </source>
</evidence>
<keyword evidence="2" id="KW-1185">Reference proteome</keyword>
<evidence type="ECO:0000313" key="1">
    <source>
        <dbReference type="EMBL" id="KAI9904428.1"/>
    </source>
</evidence>
<dbReference type="EMBL" id="CM047940">
    <property type="protein sequence ID" value="KAI9904428.1"/>
    <property type="molecule type" value="Genomic_DNA"/>
</dbReference>
<reference evidence="1" key="1">
    <citation type="submission" date="2022-10" db="EMBL/GenBank/DDBJ databases">
        <title>Complete Genome of Trichothecium roseum strain YXFP-22015, a Plant Pathogen Isolated from Citrus.</title>
        <authorList>
            <person name="Wang Y."/>
            <person name="Zhu L."/>
        </authorList>
    </citation>
    <scope>NUCLEOTIDE SEQUENCE</scope>
    <source>
        <strain evidence="1">YXFP-22015</strain>
    </source>
</reference>